<proteinExistence type="predicted"/>
<dbReference type="AlphaFoldDB" id="A0A0F9EU12"/>
<organism evidence="1">
    <name type="scientific">marine sediment metagenome</name>
    <dbReference type="NCBI Taxonomy" id="412755"/>
    <lineage>
        <taxon>unclassified sequences</taxon>
        <taxon>metagenomes</taxon>
        <taxon>ecological metagenomes</taxon>
    </lineage>
</organism>
<reference evidence="1" key="1">
    <citation type="journal article" date="2015" name="Nature">
        <title>Complex archaea that bridge the gap between prokaryotes and eukaryotes.</title>
        <authorList>
            <person name="Spang A."/>
            <person name="Saw J.H."/>
            <person name="Jorgensen S.L."/>
            <person name="Zaremba-Niedzwiedzka K."/>
            <person name="Martijn J."/>
            <person name="Lind A.E."/>
            <person name="van Eijk R."/>
            <person name="Schleper C."/>
            <person name="Guy L."/>
            <person name="Ettema T.J."/>
        </authorList>
    </citation>
    <scope>NUCLEOTIDE SEQUENCE</scope>
</reference>
<comment type="caution">
    <text evidence="1">The sequence shown here is derived from an EMBL/GenBank/DDBJ whole genome shotgun (WGS) entry which is preliminary data.</text>
</comment>
<sequence>MTELEYLFQAVRRNILLARTDDIKARISTKPIKTSTN</sequence>
<name>A0A0F9EU12_9ZZZZ</name>
<gene>
    <name evidence="1" type="ORF">LCGC14_2386710</name>
</gene>
<accession>A0A0F9EU12</accession>
<dbReference type="EMBL" id="LAZR01035521">
    <property type="protein sequence ID" value="KKL27283.1"/>
    <property type="molecule type" value="Genomic_DNA"/>
</dbReference>
<evidence type="ECO:0000313" key="1">
    <source>
        <dbReference type="EMBL" id="KKL27283.1"/>
    </source>
</evidence>
<protein>
    <submittedName>
        <fullName evidence="1">Uncharacterized protein</fullName>
    </submittedName>
</protein>